<protein>
    <submittedName>
        <fullName evidence="1">Uncharacterized protein</fullName>
    </submittedName>
</protein>
<dbReference type="EMBL" id="JBHMDM010000002">
    <property type="protein sequence ID" value="MFB9376050.1"/>
    <property type="molecule type" value="Genomic_DNA"/>
</dbReference>
<comment type="caution">
    <text evidence="1">The sequence shown here is derived from an EMBL/GenBank/DDBJ whole genome shotgun (WGS) entry which is preliminary data.</text>
</comment>
<reference evidence="1 2" key="1">
    <citation type="submission" date="2024-09" db="EMBL/GenBank/DDBJ databases">
        <authorList>
            <person name="Sun Q."/>
            <person name="Mori K."/>
        </authorList>
    </citation>
    <scope>NUCLEOTIDE SEQUENCE [LARGE SCALE GENOMIC DNA]</scope>
    <source>
        <strain evidence="1 2">TISTR 1856</strain>
    </source>
</reference>
<proteinExistence type="predicted"/>
<evidence type="ECO:0000313" key="2">
    <source>
        <dbReference type="Proteomes" id="UP001589748"/>
    </source>
</evidence>
<name>A0ABV5LPM8_9ACTN</name>
<evidence type="ECO:0000313" key="1">
    <source>
        <dbReference type="EMBL" id="MFB9376050.1"/>
    </source>
</evidence>
<sequence length="269" mass="28140">MGGRALGSGQVAFRAWLDAQDEDETWMSSGDVEARLMESLGWLLLEHDVEPAPGTATSFAAGDLDDLVARITPAVAEANDLPEDELLEEVETAWTSYLRYLDESGTWSGSEDELADCLDAVAGTPSGPPNVVSALLARLAADLDPVEEFAHLRTVPAAAGIDGLSEARDAVAGQIALRLDEADAPRSVQAAVLTALLTPLLSTPSTRAEAVAPVADHPEDAETVLGLLETLREDGVVEGSDPWTTAPAMAGALLLVFEAFVEPGTAPED</sequence>
<keyword evidence="2" id="KW-1185">Reference proteome</keyword>
<dbReference type="Proteomes" id="UP001589748">
    <property type="component" value="Unassembled WGS sequence"/>
</dbReference>
<accession>A0ABV5LPM8</accession>
<dbReference type="RefSeq" id="WP_380134457.1">
    <property type="nucleotide sequence ID" value="NZ_JBHLUI010000002.1"/>
</dbReference>
<organism evidence="1 2">
    <name type="scientific">Kineococcus gynurae</name>
    <dbReference type="NCBI Taxonomy" id="452979"/>
    <lineage>
        <taxon>Bacteria</taxon>
        <taxon>Bacillati</taxon>
        <taxon>Actinomycetota</taxon>
        <taxon>Actinomycetes</taxon>
        <taxon>Kineosporiales</taxon>
        <taxon>Kineosporiaceae</taxon>
        <taxon>Kineococcus</taxon>
    </lineage>
</organism>
<gene>
    <name evidence="1" type="ORF">ACFFVI_03620</name>
</gene>